<sequence>MRAVNPNNDTTQVCTLLKEYHNGKPWIRFDDGGVWPPSRCKPIICDTKEEAEALVNKVEAIDTRRKGCPRHGQCFCDGACLPDRNERPEIEWTGPSVRLANGESLLNSEELERDLKAAEKLAAHQNRFTLEPKHTDTWHQPQKRDDVPFVVGGGV</sequence>
<evidence type="ECO:0000313" key="1">
    <source>
        <dbReference type="EMBL" id="ENO16904.1"/>
    </source>
</evidence>
<proteinExistence type="predicted"/>
<dbReference type="EMBL" id="APLQ01000009">
    <property type="protein sequence ID" value="ENO16904.1"/>
    <property type="molecule type" value="Genomic_DNA"/>
</dbReference>
<reference evidence="1 2" key="1">
    <citation type="journal article" date="2013" name="Genome Announc.">
        <title>Genome Sequence of the Polycyclic Aromatic Hydrocarbon-Degrading Bacterium Strain Marinobacter nanhaiticus D15-8WT.</title>
        <authorList>
            <person name="Cui Z."/>
            <person name="Gao W."/>
            <person name="Li Q."/>
            <person name="Xu G."/>
            <person name="Zheng L."/>
        </authorList>
    </citation>
    <scope>NUCLEOTIDE SEQUENCE [LARGE SCALE GENOMIC DNA]</scope>
    <source>
        <strain evidence="1 2">D15-8W</strain>
    </source>
</reference>
<accession>N6W9E8</accession>
<comment type="caution">
    <text evidence="1">The sequence shown here is derived from an EMBL/GenBank/DDBJ whole genome shotgun (WGS) entry which is preliminary data.</text>
</comment>
<dbReference type="AlphaFoldDB" id="N6W9E8"/>
<protein>
    <submittedName>
        <fullName evidence="1">Uncharacterized protein</fullName>
    </submittedName>
</protein>
<dbReference type="PATRIC" id="fig|626887.3.peg.344"/>
<dbReference type="HOGENOM" id="CLU_1693396_0_0_6"/>
<organism evidence="1 2">
    <name type="scientific">Marinobacter nanhaiticus D15-8W</name>
    <dbReference type="NCBI Taxonomy" id="626887"/>
    <lineage>
        <taxon>Bacteria</taxon>
        <taxon>Pseudomonadati</taxon>
        <taxon>Pseudomonadota</taxon>
        <taxon>Gammaproteobacteria</taxon>
        <taxon>Pseudomonadales</taxon>
        <taxon>Marinobacteraceae</taxon>
        <taxon>Marinobacter</taxon>
    </lineage>
</organism>
<dbReference type="RefSeq" id="WP_004582911.1">
    <property type="nucleotide sequence ID" value="NZ_AP028878.1"/>
</dbReference>
<name>N6W9E8_9GAMM</name>
<gene>
    <name evidence="1" type="ORF">J057_01830</name>
</gene>
<keyword evidence="2" id="KW-1185">Reference proteome</keyword>
<dbReference type="STRING" id="626887.J057_01830"/>
<evidence type="ECO:0000313" key="2">
    <source>
        <dbReference type="Proteomes" id="UP000013165"/>
    </source>
</evidence>
<dbReference type="Proteomes" id="UP000013165">
    <property type="component" value="Unassembled WGS sequence"/>
</dbReference>